<evidence type="ECO:0000313" key="9">
    <source>
        <dbReference type="EMBL" id="ERP31875.1"/>
    </source>
</evidence>
<evidence type="ECO:0000259" key="8">
    <source>
        <dbReference type="Pfam" id="PF02811"/>
    </source>
</evidence>
<keyword evidence="10" id="KW-1185">Reference proteome</keyword>
<dbReference type="GO" id="GO:0004401">
    <property type="term" value="F:histidinol-phosphatase activity"/>
    <property type="evidence" value="ECO:0007669"/>
    <property type="project" value="UniProtKB-EC"/>
</dbReference>
<dbReference type="InterPro" id="IPR016195">
    <property type="entry name" value="Pol/histidinol_Pase-like"/>
</dbReference>
<comment type="catalytic activity">
    <reaction evidence="7">
        <text>L-histidinol phosphate + H2O = L-histidinol + phosphate</text>
        <dbReference type="Rhea" id="RHEA:14465"/>
        <dbReference type="ChEBI" id="CHEBI:15377"/>
        <dbReference type="ChEBI" id="CHEBI:43474"/>
        <dbReference type="ChEBI" id="CHEBI:57699"/>
        <dbReference type="ChEBI" id="CHEBI:57980"/>
        <dbReference type="EC" id="3.1.3.15"/>
    </reaction>
</comment>
<keyword evidence="4" id="KW-0028">Amino-acid biosynthesis</keyword>
<evidence type="ECO:0000256" key="4">
    <source>
        <dbReference type="ARBA" id="ARBA00022605"/>
    </source>
</evidence>
<dbReference type="InterPro" id="IPR010140">
    <property type="entry name" value="Histidinol_P_phosphatase_HisJ"/>
</dbReference>
<accession>U7DBU2</accession>
<feature type="domain" description="PHP" evidence="8">
    <location>
        <begin position="25"/>
        <end position="230"/>
    </location>
</feature>
<keyword evidence="5" id="KW-0378">Hydrolase</keyword>
<evidence type="ECO:0000256" key="2">
    <source>
        <dbReference type="ARBA" id="ARBA00009152"/>
    </source>
</evidence>
<dbReference type="PANTHER" id="PTHR21039:SF0">
    <property type="entry name" value="HISTIDINOL-PHOSPHATASE"/>
    <property type="match status" value="1"/>
</dbReference>
<dbReference type="EMBL" id="ASJR01000008">
    <property type="protein sequence ID" value="ERP31875.1"/>
    <property type="molecule type" value="Genomic_DNA"/>
</dbReference>
<dbReference type="Gene3D" id="3.20.20.140">
    <property type="entry name" value="Metal-dependent hydrolases"/>
    <property type="match status" value="1"/>
</dbReference>
<dbReference type="Proteomes" id="UP000017148">
    <property type="component" value="Unassembled WGS sequence"/>
</dbReference>
<dbReference type="GO" id="GO:0005737">
    <property type="term" value="C:cytoplasm"/>
    <property type="evidence" value="ECO:0007669"/>
    <property type="project" value="TreeGrafter"/>
</dbReference>
<comment type="similarity">
    <text evidence="2">Belongs to the PHP hydrolase family. HisK subfamily.</text>
</comment>
<evidence type="ECO:0000256" key="5">
    <source>
        <dbReference type="ARBA" id="ARBA00022801"/>
    </source>
</evidence>
<dbReference type="UniPathway" id="UPA00031">
    <property type="reaction ID" value="UER00013"/>
</dbReference>
<sequence length="404" mass="45202">MEEKARPFIWETHGIHMGTDNDHVKHGVDAVDEIVEKAIAAEYPGITFVIHAPRLTGFRYQAEVDTDIKFIRGDLAYMRYADRVERLRKKYGDQIAIRYGVELDWMGSGIGLQWNRAKAFQAKNADFFIGSVHFSPEGLPYDGSQEEADALVEMRGGVHAYWAGYIEEMIEMVENFSDMIQVVGHLDLPKLRVPLPPELQDIERSDAPLARRMRTLLDCIRGHNLALDVNLAGEKKGVGVYPVPELLQRARALSIPVCIGTDTHAVADLGHNYDLGISYVRQCGYTKYLSFSHRVPEKRLLAAHGDEHTALSYVNRAMALLNSRFSGQGKQRIPRVALGEDFAALTSYYPDALSLGCEEGVKVLCGKKSIAVSRRCPEDPTEGGKVSIRSMQIVRAFCQFSLVF</sequence>
<dbReference type="PANTHER" id="PTHR21039">
    <property type="entry name" value="HISTIDINOL PHOSPHATASE-RELATED"/>
    <property type="match status" value="1"/>
</dbReference>
<name>U7DBU2_9BACT</name>
<reference evidence="9 10" key="1">
    <citation type="journal article" date="2013" name="Environ. Microbiol.">
        <title>Genome analysis of Chitinivibrio alkaliphilus gen. nov., sp. nov., a novel extremely haloalkaliphilic anaerobic chitinolytic bacterium from the candidate phylum Termite Group 3.</title>
        <authorList>
            <person name="Sorokin D.Y."/>
            <person name="Gumerov V.M."/>
            <person name="Rakitin A.L."/>
            <person name="Beletsky A.V."/>
            <person name="Damste J.S."/>
            <person name="Muyzer G."/>
            <person name="Mardanov A.V."/>
            <person name="Ravin N.V."/>
        </authorList>
    </citation>
    <scope>NUCLEOTIDE SEQUENCE [LARGE SCALE GENOMIC DNA]</scope>
    <source>
        <strain evidence="9 10">ACht1</strain>
    </source>
</reference>
<dbReference type="AlphaFoldDB" id="U7DBU2"/>
<evidence type="ECO:0000256" key="1">
    <source>
        <dbReference type="ARBA" id="ARBA00004970"/>
    </source>
</evidence>
<gene>
    <name evidence="9" type="ORF">CALK_1090</name>
</gene>
<organism evidence="9 10">
    <name type="scientific">Chitinivibrio alkaliphilus ACht1</name>
    <dbReference type="NCBI Taxonomy" id="1313304"/>
    <lineage>
        <taxon>Bacteria</taxon>
        <taxon>Pseudomonadati</taxon>
        <taxon>Fibrobacterota</taxon>
        <taxon>Chitinivibrionia</taxon>
        <taxon>Chitinivibrionales</taxon>
        <taxon>Chitinivibrionaceae</taxon>
        <taxon>Chitinivibrio</taxon>
    </lineage>
</organism>
<proteinExistence type="inferred from homology"/>
<comment type="pathway">
    <text evidence="1">Amino-acid biosynthesis; L-histidine biosynthesis; L-histidine from 5-phospho-alpha-D-ribose 1-diphosphate: step 8/9.</text>
</comment>
<protein>
    <recommendedName>
        <fullName evidence="3">histidinol-phosphatase</fullName>
        <ecNumber evidence="3">3.1.3.15</ecNumber>
    </recommendedName>
</protein>
<dbReference type="GO" id="GO:0000105">
    <property type="term" value="P:L-histidine biosynthetic process"/>
    <property type="evidence" value="ECO:0007669"/>
    <property type="project" value="UniProtKB-UniPathway"/>
</dbReference>
<evidence type="ECO:0000256" key="6">
    <source>
        <dbReference type="ARBA" id="ARBA00023102"/>
    </source>
</evidence>
<dbReference type="STRING" id="1313304.CALK_1090"/>
<dbReference type="RefSeq" id="WP_022636576.1">
    <property type="nucleotide sequence ID" value="NZ_ASJR01000008.1"/>
</dbReference>
<dbReference type="OrthoDB" id="9775255at2"/>
<evidence type="ECO:0000313" key="10">
    <source>
        <dbReference type="Proteomes" id="UP000017148"/>
    </source>
</evidence>
<dbReference type="InterPro" id="IPR004013">
    <property type="entry name" value="PHP_dom"/>
</dbReference>
<dbReference type="Pfam" id="PF02811">
    <property type="entry name" value="PHP"/>
    <property type="match status" value="1"/>
</dbReference>
<keyword evidence="6" id="KW-0368">Histidine biosynthesis</keyword>
<dbReference type="NCBIfam" id="TIGR01856">
    <property type="entry name" value="hisJ_fam"/>
    <property type="match status" value="1"/>
</dbReference>
<dbReference type="SUPFAM" id="SSF89550">
    <property type="entry name" value="PHP domain-like"/>
    <property type="match status" value="1"/>
</dbReference>
<evidence type="ECO:0000256" key="7">
    <source>
        <dbReference type="ARBA" id="ARBA00049158"/>
    </source>
</evidence>
<dbReference type="eggNOG" id="COG1387">
    <property type="taxonomic scope" value="Bacteria"/>
</dbReference>
<evidence type="ECO:0000256" key="3">
    <source>
        <dbReference type="ARBA" id="ARBA00013085"/>
    </source>
</evidence>
<comment type="caution">
    <text evidence="9">The sequence shown here is derived from an EMBL/GenBank/DDBJ whole genome shotgun (WGS) entry which is preliminary data.</text>
</comment>
<dbReference type="EC" id="3.1.3.15" evidence="3"/>